<dbReference type="OrthoDB" id="2251794at2759"/>
<dbReference type="RefSeq" id="XP_001876082.1">
    <property type="nucleotide sequence ID" value="XM_001876047.1"/>
</dbReference>
<keyword evidence="2" id="KW-1185">Reference proteome</keyword>
<gene>
    <name evidence="1" type="ORF">LACBIDRAFT_308677</name>
</gene>
<accession>B0CWX6</accession>
<dbReference type="STRING" id="486041.B0CWX6"/>
<dbReference type="AlphaFoldDB" id="B0CWX6"/>
<sequence length="102" mass="10897">MHCLQAALVPEATGEGETTCNALADKAFATHATCYVNNGLCELFPTDWVEIVTIVGWTLFESWDATSKSSFQAAGDCPALTAWILLCTTLNNRNLCPSVAGL</sequence>
<dbReference type="KEGG" id="lbc:LACBIDRAFT_308677"/>
<proteinExistence type="predicted"/>
<evidence type="ECO:0000313" key="2">
    <source>
        <dbReference type="Proteomes" id="UP000001194"/>
    </source>
</evidence>
<organism evidence="2">
    <name type="scientific">Laccaria bicolor (strain S238N-H82 / ATCC MYA-4686)</name>
    <name type="common">Bicoloured deceiver</name>
    <name type="synonym">Laccaria laccata var. bicolor</name>
    <dbReference type="NCBI Taxonomy" id="486041"/>
    <lineage>
        <taxon>Eukaryota</taxon>
        <taxon>Fungi</taxon>
        <taxon>Dikarya</taxon>
        <taxon>Basidiomycota</taxon>
        <taxon>Agaricomycotina</taxon>
        <taxon>Agaricomycetes</taxon>
        <taxon>Agaricomycetidae</taxon>
        <taxon>Agaricales</taxon>
        <taxon>Agaricineae</taxon>
        <taxon>Hydnangiaceae</taxon>
        <taxon>Laccaria</taxon>
    </lineage>
</organism>
<evidence type="ECO:0000313" key="1">
    <source>
        <dbReference type="EMBL" id="EDR13584.1"/>
    </source>
</evidence>
<name>B0CWX6_LACBS</name>
<dbReference type="HOGENOM" id="CLU_2399984_0_0_1"/>
<protein>
    <submittedName>
        <fullName evidence="1">Predicted protein</fullName>
    </submittedName>
</protein>
<dbReference type="GeneID" id="6071380"/>
<dbReference type="Proteomes" id="UP000001194">
    <property type="component" value="Unassembled WGS sequence"/>
</dbReference>
<reference evidence="1 2" key="1">
    <citation type="journal article" date="2008" name="Nature">
        <title>The genome of Laccaria bicolor provides insights into mycorrhizal symbiosis.</title>
        <authorList>
            <person name="Martin F."/>
            <person name="Aerts A."/>
            <person name="Ahren D."/>
            <person name="Brun A."/>
            <person name="Danchin E.G.J."/>
            <person name="Duchaussoy F."/>
            <person name="Gibon J."/>
            <person name="Kohler A."/>
            <person name="Lindquist E."/>
            <person name="Pereda V."/>
            <person name="Salamov A."/>
            <person name="Shapiro H.J."/>
            <person name="Wuyts J."/>
            <person name="Blaudez D."/>
            <person name="Buee M."/>
            <person name="Brokstein P."/>
            <person name="Canbaeck B."/>
            <person name="Cohen D."/>
            <person name="Courty P.E."/>
            <person name="Coutinho P.M."/>
            <person name="Delaruelle C."/>
            <person name="Detter J.C."/>
            <person name="Deveau A."/>
            <person name="DiFazio S."/>
            <person name="Duplessis S."/>
            <person name="Fraissinet-Tachet L."/>
            <person name="Lucic E."/>
            <person name="Frey-Klett P."/>
            <person name="Fourrey C."/>
            <person name="Feussner I."/>
            <person name="Gay G."/>
            <person name="Grimwood J."/>
            <person name="Hoegger P.J."/>
            <person name="Jain P."/>
            <person name="Kilaru S."/>
            <person name="Labbe J."/>
            <person name="Lin Y.C."/>
            <person name="Legue V."/>
            <person name="Le Tacon F."/>
            <person name="Marmeisse R."/>
            <person name="Melayah D."/>
            <person name="Montanini B."/>
            <person name="Muratet M."/>
            <person name="Nehls U."/>
            <person name="Niculita-Hirzel H."/>
            <person name="Oudot-Le Secq M.P."/>
            <person name="Peter M."/>
            <person name="Quesneville H."/>
            <person name="Rajashekar B."/>
            <person name="Reich M."/>
            <person name="Rouhier N."/>
            <person name="Schmutz J."/>
            <person name="Yin T."/>
            <person name="Chalot M."/>
            <person name="Henrissat B."/>
            <person name="Kuees U."/>
            <person name="Lucas S."/>
            <person name="Van de Peer Y."/>
            <person name="Podila G.K."/>
            <person name="Polle A."/>
            <person name="Pukkila P.J."/>
            <person name="Richardson P.M."/>
            <person name="Rouze P."/>
            <person name="Sanders I.R."/>
            <person name="Stajich J.E."/>
            <person name="Tunlid A."/>
            <person name="Tuskan G."/>
            <person name="Grigoriev I.V."/>
        </authorList>
    </citation>
    <scope>NUCLEOTIDE SEQUENCE [LARGE SCALE GENOMIC DNA]</scope>
    <source>
        <strain evidence="2">S238N-H82 / ATCC MYA-4686</strain>
    </source>
</reference>
<dbReference type="InParanoid" id="B0CWX6"/>
<dbReference type="EMBL" id="DS547093">
    <property type="protein sequence ID" value="EDR13584.1"/>
    <property type="molecule type" value="Genomic_DNA"/>
</dbReference>